<dbReference type="GO" id="GO:0060236">
    <property type="term" value="P:regulation of mitotic spindle organization"/>
    <property type="evidence" value="ECO:0007669"/>
    <property type="project" value="TreeGrafter"/>
</dbReference>
<keyword evidence="3" id="KW-0812">Transmembrane</keyword>
<evidence type="ECO:0000313" key="5">
    <source>
        <dbReference type="RefSeq" id="XP_038851185.1"/>
    </source>
</evidence>
<accession>A0A8U0QX78</accession>
<keyword evidence="3" id="KW-0472">Membrane</keyword>
<dbReference type="GO" id="GO:0000922">
    <property type="term" value="C:spindle pole"/>
    <property type="evidence" value="ECO:0007669"/>
    <property type="project" value="TreeGrafter"/>
</dbReference>
<dbReference type="SUPFAM" id="SSF48403">
    <property type="entry name" value="Ankyrin repeat"/>
    <property type="match status" value="1"/>
</dbReference>
<organism evidence="4 5">
    <name type="scientific">Salvelinus namaycush</name>
    <name type="common">Lake trout</name>
    <name type="synonym">Salmo namaycush</name>
    <dbReference type="NCBI Taxonomy" id="8040"/>
    <lineage>
        <taxon>Eukaryota</taxon>
        <taxon>Metazoa</taxon>
        <taxon>Chordata</taxon>
        <taxon>Craniata</taxon>
        <taxon>Vertebrata</taxon>
        <taxon>Euteleostomi</taxon>
        <taxon>Actinopterygii</taxon>
        <taxon>Neopterygii</taxon>
        <taxon>Teleostei</taxon>
        <taxon>Protacanthopterygii</taxon>
        <taxon>Salmoniformes</taxon>
        <taxon>Salmonidae</taxon>
        <taxon>Salmoninae</taxon>
        <taxon>Salvelinus</taxon>
    </lineage>
</organism>
<dbReference type="PROSITE" id="PS50088">
    <property type="entry name" value="ANK_REPEAT"/>
    <property type="match status" value="1"/>
</dbReference>
<dbReference type="SMART" id="SM00248">
    <property type="entry name" value="ANK"/>
    <property type="match status" value="3"/>
</dbReference>
<proteinExistence type="predicted"/>
<evidence type="ECO:0000256" key="2">
    <source>
        <dbReference type="SAM" id="MobiDB-lite"/>
    </source>
</evidence>
<dbReference type="InterPro" id="IPR042335">
    <property type="entry name" value="ANKRD53"/>
</dbReference>
<dbReference type="InterPro" id="IPR036770">
    <property type="entry name" value="Ankyrin_rpt-contain_sf"/>
</dbReference>
<evidence type="ECO:0000256" key="3">
    <source>
        <dbReference type="SAM" id="Phobius"/>
    </source>
</evidence>
<dbReference type="Gene3D" id="1.25.40.20">
    <property type="entry name" value="Ankyrin repeat-containing domain"/>
    <property type="match status" value="2"/>
</dbReference>
<sequence length="448" mass="50519">MCSSSKPRVGGGVVLVRRLVKAPPDSDMFQAATSGDRDWLRLSLKRALSPTQLDKQLECMKLLLASQVVDINASCPLGRRPIHMVLTAKSRPHSHACLTYLLEHGALPNVYDVISCSDNIIPMSIMSVAFIMMMMVIMTVKMKVVMMYFKRVVYWFISRATDTGLTPLHLAATEGLWECTKTLVQVGADTGAQDNRGHTPLELARIWCHRRIARFLKDSMWQNEKKREMERRKALQNLQQDLFKMHRRAENIEKLGRQNLMEEKVTAWADKKGLPLLWAQPRATWNQAHAHCLSPDQRPQSQRTKACHRQCPGAPPREAWNISPNPSKPPPASVSRPQGVRLSSQPEKSPPEPDLRRSVTLCRARGDGRPQYTAKWDGSPQSVPNLPWDVLQRGLFSAAFPSRIASPNHFQPNHVLDLPRLGCSPGPNTSPWTEVAMHLAEELEPGHY</sequence>
<dbReference type="GeneID" id="120048996"/>
<keyword evidence="1" id="KW-0040">ANK repeat</keyword>
<dbReference type="GO" id="GO:0031116">
    <property type="term" value="P:positive regulation of microtubule polymerization"/>
    <property type="evidence" value="ECO:0007669"/>
    <property type="project" value="TreeGrafter"/>
</dbReference>
<dbReference type="GO" id="GO:0007080">
    <property type="term" value="P:mitotic metaphase chromosome alignment"/>
    <property type="evidence" value="ECO:0007669"/>
    <property type="project" value="TreeGrafter"/>
</dbReference>
<name>A0A8U0QX78_SALNM</name>
<evidence type="ECO:0000313" key="4">
    <source>
        <dbReference type="Proteomes" id="UP000808372"/>
    </source>
</evidence>
<dbReference type="PANTHER" id="PTHR24160:SF1">
    <property type="entry name" value="ANKYRIN REPEAT DOMAIN-CONTAINING PROTEIN 53"/>
    <property type="match status" value="1"/>
</dbReference>
<gene>
    <name evidence="5" type="primary">LOC120048996</name>
</gene>
<reference evidence="5" key="1">
    <citation type="submission" date="2025-08" db="UniProtKB">
        <authorList>
            <consortium name="RefSeq"/>
        </authorList>
    </citation>
    <scope>IDENTIFICATION</scope>
    <source>
        <tissue evidence="5">White muscle</tissue>
    </source>
</reference>
<feature type="region of interest" description="Disordered" evidence="2">
    <location>
        <begin position="294"/>
        <end position="358"/>
    </location>
</feature>
<dbReference type="RefSeq" id="XP_038851185.1">
    <property type="nucleotide sequence ID" value="XM_038995257.1"/>
</dbReference>
<protein>
    <submittedName>
        <fullName evidence="5">Ankyrin repeat domain-containing protein 53-like</fullName>
    </submittedName>
</protein>
<dbReference type="AlphaFoldDB" id="A0A8U0QX78"/>
<dbReference type="Proteomes" id="UP000808372">
    <property type="component" value="Chromosome 6"/>
</dbReference>
<feature type="repeat" description="ANK" evidence="1">
    <location>
        <begin position="163"/>
        <end position="195"/>
    </location>
</feature>
<dbReference type="PROSITE" id="PS50297">
    <property type="entry name" value="ANK_REP_REGION"/>
    <property type="match status" value="1"/>
</dbReference>
<dbReference type="GO" id="GO:1902412">
    <property type="term" value="P:regulation of mitotic cytokinesis"/>
    <property type="evidence" value="ECO:0007669"/>
    <property type="project" value="InterPro"/>
</dbReference>
<dbReference type="KEGG" id="snh:120048996"/>
<keyword evidence="4" id="KW-1185">Reference proteome</keyword>
<dbReference type="PANTHER" id="PTHR24160">
    <property type="entry name" value="ANKYRIN REPEAT DOMAIN-CONTAINING PROTEIN 53"/>
    <property type="match status" value="1"/>
</dbReference>
<feature type="transmembrane region" description="Helical" evidence="3">
    <location>
        <begin position="120"/>
        <end position="140"/>
    </location>
</feature>
<keyword evidence="3" id="KW-1133">Transmembrane helix</keyword>
<evidence type="ECO:0000256" key="1">
    <source>
        <dbReference type="PROSITE-ProRule" id="PRU00023"/>
    </source>
</evidence>
<dbReference type="Pfam" id="PF12796">
    <property type="entry name" value="Ank_2"/>
    <property type="match status" value="1"/>
</dbReference>
<dbReference type="InterPro" id="IPR002110">
    <property type="entry name" value="Ankyrin_rpt"/>
</dbReference>